<dbReference type="OrthoDB" id="3174109at2759"/>
<dbReference type="AlphaFoldDB" id="A0A9P5P0R0"/>
<reference evidence="1" key="1">
    <citation type="submission" date="2020-11" db="EMBL/GenBank/DDBJ databases">
        <authorList>
            <consortium name="DOE Joint Genome Institute"/>
            <person name="Ahrendt S."/>
            <person name="Riley R."/>
            <person name="Andreopoulos W."/>
            <person name="LaButti K."/>
            <person name="Pangilinan J."/>
            <person name="Ruiz-duenas F.J."/>
            <person name="Barrasa J.M."/>
            <person name="Sanchez-Garcia M."/>
            <person name="Camarero S."/>
            <person name="Miyauchi S."/>
            <person name="Serrano A."/>
            <person name="Linde D."/>
            <person name="Babiker R."/>
            <person name="Drula E."/>
            <person name="Ayuso-Fernandez I."/>
            <person name="Pacheco R."/>
            <person name="Padilla G."/>
            <person name="Ferreira P."/>
            <person name="Barriuso J."/>
            <person name="Kellner H."/>
            <person name="Castanera R."/>
            <person name="Alfaro M."/>
            <person name="Ramirez L."/>
            <person name="Pisabarro A.G."/>
            <person name="Kuo A."/>
            <person name="Tritt A."/>
            <person name="Lipzen A."/>
            <person name="He G."/>
            <person name="Yan M."/>
            <person name="Ng V."/>
            <person name="Cullen D."/>
            <person name="Martin F."/>
            <person name="Rosso M.-N."/>
            <person name="Henrissat B."/>
            <person name="Hibbett D."/>
            <person name="Martinez A.T."/>
            <person name="Grigoriev I.V."/>
        </authorList>
    </citation>
    <scope>NUCLEOTIDE SEQUENCE</scope>
    <source>
        <strain evidence="1">AH 44721</strain>
    </source>
</reference>
<protein>
    <recommendedName>
        <fullName evidence="3">F-box protein</fullName>
    </recommendedName>
</protein>
<organism evidence="1 2">
    <name type="scientific">Gymnopilus junonius</name>
    <name type="common">Spectacular rustgill mushroom</name>
    <name type="synonym">Gymnopilus spectabilis subsp. junonius</name>
    <dbReference type="NCBI Taxonomy" id="109634"/>
    <lineage>
        <taxon>Eukaryota</taxon>
        <taxon>Fungi</taxon>
        <taxon>Dikarya</taxon>
        <taxon>Basidiomycota</taxon>
        <taxon>Agaricomycotina</taxon>
        <taxon>Agaricomycetes</taxon>
        <taxon>Agaricomycetidae</taxon>
        <taxon>Agaricales</taxon>
        <taxon>Agaricineae</taxon>
        <taxon>Hymenogastraceae</taxon>
        <taxon>Gymnopilus</taxon>
    </lineage>
</organism>
<keyword evidence="2" id="KW-1185">Reference proteome</keyword>
<sequence length="249" mass="28456">MDNGLVVNGEQFSLFQNVLLKLLQDIFSDDILSFSFLSDTWVLICDPRPLERAGFITSIDIRCDPGPISQPEGSSVPFSQDPAKFIIVVTFWLSVNCRPRSLIHFIPSAYLLFFVDKADNMHSWATWIPRKTRMLYTKQYPSDVWVCYVYGTKFVISERLPRGNFGYSARLFDFNQLALRRHRKSDSETAEAPVGFRTSNALPDVDASLPFRSQSIILDDAHDQCTVLCSEDHIIIVGSECREYRLLVL</sequence>
<evidence type="ECO:0000313" key="2">
    <source>
        <dbReference type="Proteomes" id="UP000724874"/>
    </source>
</evidence>
<gene>
    <name evidence="1" type="ORF">CPB84DRAFT_1760121</name>
</gene>
<dbReference type="EMBL" id="JADNYJ010000002">
    <property type="protein sequence ID" value="KAF8913013.1"/>
    <property type="molecule type" value="Genomic_DNA"/>
</dbReference>
<evidence type="ECO:0008006" key="3">
    <source>
        <dbReference type="Google" id="ProtNLM"/>
    </source>
</evidence>
<accession>A0A9P5P0R0</accession>
<name>A0A9P5P0R0_GYMJU</name>
<dbReference type="Proteomes" id="UP000724874">
    <property type="component" value="Unassembled WGS sequence"/>
</dbReference>
<proteinExistence type="predicted"/>
<comment type="caution">
    <text evidence="1">The sequence shown here is derived from an EMBL/GenBank/DDBJ whole genome shotgun (WGS) entry which is preliminary data.</text>
</comment>
<evidence type="ECO:0000313" key="1">
    <source>
        <dbReference type="EMBL" id="KAF8913013.1"/>
    </source>
</evidence>